<protein>
    <submittedName>
        <fullName evidence="2">Uncharacterized protein</fullName>
    </submittedName>
</protein>
<organism evidence="2 3">
    <name type="scientific">Ilex paraguariensis</name>
    <name type="common">yerba mate</name>
    <dbReference type="NCBI Taxonomy" id="185542"/>
    <lineage>
        <taxon>Eukaryota</taxon>
        <taxon>Viridiplantae</taxon>
        <taxon>Streptophyta</taxon>
        <taxon>Embryophyta</taxon>
        <taxon>Tracheophyta</taxon>
        <taxon>Spermatophyta</taxon>
        <taxon>Magnoliopsida</taxon>
        <taxon>eudicotyledons</taxon>
        <taxon>Gunneridae</taxon>
        <taxon>Pentapetalae</taxon>
        <taxon>asterids</taxon>
        <taxon>campanulids</taxon>
        <taxon>Aquifoliales</taxon>
        <taxon>Aquifoliaceae</taxon>
        <taxon>Ilex</taxon>
    </lineage>
</organism>
<feature type="compositionally biased region" description="Basic and acidic residues" evidence="1">
    <location>
        <begin position="163"/>
        <end position="176"/>
    </location>
</feature>
<dbReference type="AlphaFoldDB" id="A0ABC8V0D3"/>
<sequence>MTIMSLPNEFMGLGAHHSIHPDNVASLVIPSAHSNSNFASTQAANNVAQFCGTGFFPNTLGYELPFMNAQQRPAHFNSPFLQQNKHQPEVSSKDEIAQLAVNRTNSFNNDVSAQSAYWPRQAQVNPFGFLSHEIPQVEEKSAYDNVLSAHYLAQTLNMNQMSDNDKKAQPKKDSPMKKVPQSYTQQKSMADMKMFQMQDEMGYRNGVLPKLDQGKLTNYKKMANEVVSESAAARDYRTFKTDAVFNVASPVVRYTGKGSKQFSQKAAKAVSAVPPIKNQRGVSCSPLMAQKMDFHRDDSRSSPLSSDDNMSEQMRYSSPNSIKDDAVYHSMNTMNNVCHSTLPVIPNYRDHQDMNCHMNGNKNKVTNQFAKLPTNASNNGAVATDTSQLNRKASFTSPYTLFNNQLQAKPDKPERVEPQ</sequence>
<feature type="non-terminal residue" evidence="2">
    <location>
        <position position="419"/>
    </location>
</feature>
<evidence type="ECO:0000313" key="3">
    <source>
        <dbReference type="Proteomes" id="UP001642360"/>
    </source>
</evidence>
<dbReference type="EMBL" id="CAUOFW020009720">
    <property type="protein sequence ID" value="CAK9186805.1"/>
    <property type="molecule type" value="Genomic_DNA"/>
</dbReference>
<name>A0ABC8V0D3_9AQUA</name>
<keyword evidence="3" id="KW-1185">Reference proteome</keyword>
<reference evidence="2 3" key="1">
    <citation type="submission" date="2024-02" db="EMBL/GenBank/DDBJ databases">
        <authorList>
            <person name="Vignale AGUSTIN F."/>
            <person name="Sosa J E."/>
            <person name="Modenutti C."/>
        </authorList>
    </citation>
    <scope>NUCLEOTIDE SEQUENCE [LARGE SCALE GENOMIC DNA]</scope>
</reference>
<feature type="region of interest" description="Disordered" evidence="1">
    <location>
        <begin position="295"/>
        <end position="317"/>
    </location>
</feature>
<evidence type="ECO:0000313" key="2">
    <source>
        <dbReference type="EMBL" id="CAK9186805.1"/>
    </source>
</evidence>
<gene>
    <name evidence="2" type="ORF">ILEXP_LOCUS57301</name>
</gene>
<accession>A0ABC8V0D3</accession>
<comment type="caution">
    <text evidence="2">The sequence shown here is derived from an EMBL/GenBank/DDBJ whole genome shotgun (WGS) entry which is preliminary data.</text>
</comment>
<feature type="region of interest" description="Disordered" evidence="1">
    <location>
        <begin position="159"/>
        <end position="185"/>
    </location>
</feature>
<proteinExistence type="predicted"/>
<dbReference type="Proteomes" id="UP001642360">
    <property type="component" value="Unassembled WGS sequence"/>
</dbReference>
<evidence type="ECO:0000256" key="1">
    <source>
        <dbReference type="SAM" id="MobiDB-lite"/>
    </source>
</evidence>